<evidence type="ECO:0000313" key="3">
    <source>
        <dbReference type="Proteomes" id="UP000800036"/>
    </source>
</evidence>
<protein>
    <recommendedName>
        <fullName evidence="1">F-box domain-containing protein</fullName>
    </recommendedName>
</protein>
<dbReference type="OrthoDB" id="5281164at2759"/>
<dbReference type="InterPro" id="IPR001810">
    <property type="entry name" value="F-box_dom"/>
</dbReference>
<dbReference type="Proteomes" id="UP000800036">
    <property type="component" value="Unassembled WGS sequence"/>
</dbReference>
<dbReference type="PROSITE" id="PS50181">
    <property type="entry name" value="FBOX"/>
    <property type="match status" value="1"/>
</dbReference>
<dbReference type="AlphaFoldDB" id="A0A6A5V2G7"/>
<organism evidence="2 3">
    <name type="scientific">Bimuria novae-zelandiae CBS 107.79</name>
    <dbReference type="NCBI Taxonomy" id="1447943"/>
    <lineage>
        <taxon>Eukaryota</taxon>
        <taxon>Fungi</taxon>
        <taxon>Dikarya</taxon>
        <taxon>Ascomycota</taxon>
        <taxon>Pezizomycotina</taxon>
        <taxon>Dothideomycetes</taxon>
        <taxon>Pleosporomycetidae</taxon>
        <taxon>Pleosporales</taxon>
        <taxon>Massarineae</taxon>
        <taxon>Didymosphaeriaceae</taxon>
        <taxon>Bimuria</taxon>
    </lineage>
</organism>
<proteinExistence type="predicted"/>
<dbReference type="EMBL" id="ML976696">
    <property type="protein sequence ID" value="KAF1971078.1"/>
    <property type="molecule type" value="Genomic_DNA"/>
</dbReference>
<evidence type="ECO:0000259" key="1">
    <source>
        <dbReference type="PROSITE" id="PS50181"/>
    </source>
</evidence>
<dbReference type="SUPFAM" id="SSF81383">
    <property type="entry name" value="F-box domain"/>
    <property type="match status" value="1"/>
</dbReference>
<name>A0A6A5V2G7_9PLEO</name>
<sequence>MASPPLLRLPVEMLRNITDHLHLHDQVRLAMTSRYLRLTLGVPTHSDFLAAEGGEFAISKQLYTCKGCVRFRELHEFADDMRKGARARSGSSAPTRFCLQCGVVRGWYSEGAKIAIYGKSAVLGPICSNLTDRCSSKTLCGSRTLMWRPLQKERPSRYADAYQRERDDGWAYMSRSFTETRHAQEEFGLWLDV</sequence>
<dbReference type="Pfam" id="PF00646">
    <property type="entry name" value="F-box"/>
    <property type="match status" value="1"/>
</dbReference>
<evidence type="ECO:0000313" key="2">
    <source>
        <dbReference type="EMBL" id="KAF1971078.1"/>
    </source>
</evidence>
<dbReference type="InterPro" id="IPR036047">
    <property type="entry name" value="F-box-like_dom_sf"/>
</dbReference>
<gene>
    <name evidence="2" type="ORF">BU23DRAFT_199972</name>
</gene>
<accession>A0A6A5V2G7</accession>
<keyword evidence="3" id="KW-1185">Reference proteome</keyword>
<feature type="domain" description="F-box" evidence="1">
    <location>
        <begin position="3"/>
        <end position="40"/>
    </location>
</feature>
<reference evidence="2" key="1">
    <citation type="journal article" date="2020" name="Stud. Mycol.">
        <title>101 Dothideomycetes genomes: a test case for predicting lifestyles and emergence of pathogens.</title>
        <authorList>
            <person name="Haridas S."/>
            <person name="Albert R."/>
            <person name="Binder M."/>
            <person name="Bloem J."/>
            <person name="Labutti K."/>
            <person name="Salamov A."/>
            <person name="Andreopoulos B."/>
            <person name="Baker S."/>
            <person name="Barry K."/>
            <person name="Bills G."/>
            <person name="Bluhm B."/>
            <person name="Cannon C."/>
            <person name="Castanera R."/>
            <person name="Culley D."/>
            <person name="Daum C."/>
            <person name="Ezra D."/>
            <person name="Gonzalez J."/>
            <person name="Henrissat B."/>
            <person name="Kuo A."/>
            <person name="Liang C."/>
            <person name="Lipzen A."/>
            <person name="Lutzoni F."/>
            <person name="Magnuson J."/>
            <person name="Mondo S."/>
            <person name="Nolan M."/>
            <person name="Ohm R."/>
            <person name="Pangilinan J."/>
            <person name="Park H.-J."/>
            <person name="Ramirez L."/>
            <person name="Alfaro M."/>
            <person name="Sun H."/>
            <person name="Tritt A."/>
            <person name="Yoshinaga Y."/>
            <person name="Zwiers L.-H."/>
            <person name="Turgeon B."/>
            <person name="Goodwin S."/>
            <person name="Spatafora J."/>
            <person name="Crous P."/>
            <person name="Grigoriev I."/>
        </authorList>
    </citation>
    <scope>NUCLEOTIDE SEQUENCE</scope>
    <source>
        <strain evidence="2">CBS 107.79</strain>
    </source>
</reference>